<dbReference type="PRINTS" id="PR00469">
    <property type="entry name" value="PNDRDTASEII"/>
</dbReference>
<evidence type="ECO:0000256" key="3">
    <source>
        <dbReference type="ARBA" id="ARBA00023002"/>
    </source>
</evidence>
<dbReference type="EMBL" id="MU855354">
    <property type="protein sequence ID" value="KAK3905542.1"/>
    <property type="molecule type" value="Genomic_DNA"/>
</dbReference>
<dbReference type="PANTHER" id="PTHR48105">
    <property type="entry name" value="THIOREDOXIN REDUCTASE 1-RELATED-RELATED"/>
    <property type="match status" value="1"/>
</dbReference>
<reference evidence="6" key="2">
    <citation type="submission" date="2023-05" db="EMBL/GenBank/DDBJ databases">
        <authorList>
            <consortium name="Lawrence Berkeley National Laboratory"/>
            <person name="Steindorff A."/>
            <person name="Hensen N."/>
            <person name="Bonometti L."/>
            <person name="Westerberg I."/>
            <person name="Brannstrom I.O."/>
            <person name="Guillou S."/>
            <person name="Cros-Aarteil S."/>
            <person name="Calhoun S."/>
            <person name="Haridas S."/>
            <person name="Kuo A."/>
            <person name="Mondo S."/>
            <person name="Pangilinan J."/>
            <person name="Riley R."/>
            <person name="Labutti K."/>
            <person name="Andreopoulos B."/>
            <person name="Lipzen A."/>
            <person name="Chen C."/>
            <person name="Yanf M."/>
            <person name="Daum C."/>
            <person name="Ng V."/>
            <person name="Clum A."/>
            <person name="Ohm R."/>
            <person name="Martin F."/>
            <person name="Silar P."/>
            <person name="Natvig D."/>
            <person name="Lalanne C."/>
            <person name="Gautier V."/>
            <person name="Ament-Velasquez S.L."/>
            <person name="Kruys A."/>
            <person name="Hutchinson M.I."/>
            <person name="Powell A.J."/>
            <person name="Barry K."/>
            <person name="Miller A.N."/>
            <person name="Grigoriev I.V."/>
            <person name="Debuchy R."/>
            <person name="Gladieux P."/>
            <person name="Thoren M.H."/>
            <person name="Johannesson H."/>
        </authorList>
    </citation>
    <scope>NUCLEOTIDE SEQUENCE</scope>
    <source>
        <strain evidence="6">CBS 103.79</strain>
    </source>
</reference>
<dbReference type="GO" id="GO:0016491">
    <property type="term" value="F:oxidoreductase activity"/>
    <property type="evidence" value="ECO:0007669"/>
    <property type="project" value="UniProtKB-KW"/>
</dbReference>
<feature type="chain" id="PRO_5042853302" evidence="4">
    <location>
        <begin position="19"/>
        <end position="403"/>
    </location>
</feature>
<dbReference type="AlphaFoldDB" id="A0AAN6MR72"/>
<comment type="similarity">
    <text evidence="1">Belongs to the class-II pyridine nucleotide-disulfide oxidoreductase family.</text>
</comment>
<keyword evidence="7" id="KW-1185">Reference proteome</keyword>
<evidence type="ECO:0000256" key="4">
    <source>
        <dbReference type="SAM" id="SignalP"/>
    </source>
</evidence>
<reference evidence="6" key="1">
    <citation type="journal article" date="2023" name="Mol. Phylogenet. Evol.">
        <title>Genome-scale phylogeny and comparative genomics of the fungal order Sordariales.</title>
        <authorList>
            <person name="Hensen N."/>
            <person name="Bonometti L."/>
            <person name="Westerberg I."/>
            <person name="Brannstrom I.O."/>
            <person name="Guillou S."/>
            <person name="Cros-Aarteil S."/>
            <person name="Calhoun S."/>
            <person name="Haridas S."/>
            <person name="Kuo A."/>
            <person name="Mondo S."/>
            <person name="Pangilinan J."/>
            <person name="Riley R."/>
            <person name="LaButti K."/>
            <person name="Andreopoulos B."/>
            <person name="Lipzen A."/>
            <person name="Chen C."/>
            <person name="Yan M."/>
            <person name="Daum C."/>
            <person name="Ng V."/>
            <person name="Clum A."/>
            <person name="Steindorff A."/>
            <person name="Ohm R.A."/>
            <person name="Martin F."/>
            <person name="Silar P."/>
            <person name="Natvig D.O."/>
            <person name="Lalanne C."/>
            <person name="Gautier V."/>
            <person name="Ament-Velasquez S.L."/>
            <person name="Kruys A."/>
            <person name="Hutchinson M.I."/>
            <person name="Powell A.J."/>
            <person name="Barry K."/>
            <person name="Miller A.N."/>
            <person name="Grigoriev I.V."/>
            <person name="Debuchy R."/>
            <person name="Gladieux P."/>
            <person name="Hiltunen Thoren M."/>
            <person name="Johannesson H."/>
        </authorList>
    </citation>
    <scope>NUCLEOTIDE SEQUENCE</scope>
    <source>
        <strain evidence="6">CBS 103.79</strain>
    </source>
</reference>
<gene>
    <name evidence="6" type="ORF">C8A05DRAFT_12623</name>
</gene>
<evidence type="ECO:0000313" key="7">
    <source>
        <dbReference type="Proteomes" id="UP001303889"/>
    </source>
</evidence>
<feature type="domain" description="FAD/NAD(P)-binding" evidence="5">
    <location>
        <begin position="32"/>
        <end position="346"/>
    </location>
</feature>
<organism evidence="6 7">
    <name type="scientific">Staphylotrichum tortipilum</name>
    <dbReference type="NCBI Taxonomy" id="2831512"/>
    <lineage>
        <taxon>Eukaryota</taxon>
        <taxon>Fungi</taxon>
        <taxon>Dikarya</taxon>
        <taxon>Ascomycota</taxon>
        <taxon>Pezizomycotina</taxon>
        <taxon>Sordariomycetes</taxon>
        <taxon>Sordariomycetidae</taxon>
        <taxon>Sordariales</taxon>
        <taxon>Chaetomiaceae</taxon>
        <taxon>Staphylotrichum</taxon>
    </lineage>
</organism>
<dbReference type="InterPro" id="IPR023753">
    <property type="entry name" value="FAD/NAD-binding_dom"/>
</dbReference>
<feature type="signal peptide" evidence="4">
    <location>
        <begin position="1"/>
        <end position="18"/>
    </location>
</feature>
<comment type="caution">
    <text evidence="6">The sequence shown here is derived from an EMBL/GenBank/DDBJ whole genome shotgun (WGS) entry which is preliminary data.</text>
</comment>
<dbReference type="Gene3D" id="3.50.50.60">
    <property type="entry name" value="FAD/NAD(P)-binding domain"/>
    <property type="match status" value="2"/>
</dbReference>
<name>A0AAN6MR72_9PEZI</name>
<accession>A0AAN6MR72</accession>
<dbReference type="Pfam" id="PF07992">
    <property type="entry name" value="Pyr_redox_2"/>
    <property type="match status" value="1"/>
</dbReference>
<proteinExistence type="inferred from homology"/>
<evidence type="ECO:0000313" key="6">
    <source>
        <dbReference type="EMBL" id="KAK3905542.1"/>
    </source>
</evidence>
<evidence type="ECO:0000259" key="5">
    <source>
        <dbReference type="Pfam" id="PF07992"/>
    </source>
</evidence>
<dbReference type="GO" id="GO:0097237">
    <property type="term" value="P:cellular response to toxic substance"/>
    <property type="evidence" value="ECO:0007669"/>
    <property type="project" value="UniProtKB-ARBA"/>
</dbReference>
<evidence type="ECO:0000256" key="1">
    <source>
        <dbReference type="ARBA" id="ARBA00009333"/>
    </source>
</evidence>
<dbReference type="Proteomes" id="UP001303889">
    <property type="component" value="Unassembled WGS sequence"/>
</dbReference>
<keyword evidence="3" id="KW-0560">Oxidoreductase</keyword>
<dbReference type="InterPro" id="IPR050097">
    <property type="entry name" value="Ferredoxin-NADP_redctase_2"/>
</dbReference>
<dbReference type="InterPro" id="IPR036188">
    <property type="entry name" value="FAD/NAD-bd_sf"/>
</dbReference>
<protein>
    <submittedName>
        <fullName evidence="6">Thioredoxin reductase</fullName>
    </submittedName>
</protein>
<keyword evidence="2" id="KW-0285">Flavoprotein</keyword>
<dbReference type="PRINTS" id="PR00368">
    <property type="entry name" value="FADPNR"/>
</dbReference>
<evidence type="ECO:0000256" key="2">
    <source>
        <dbReference type="ARBA" id="ARBA00022630"/>
    </source>
</evidence>
<dbReference type="SUPFAM" id="SSF51905">
    <property type="entry name" value="FAD/NAD(P)-binding domain"/>
    <property type="match status" value="1"/>
</dbReference>
<sequence>MRPFTSLALAALATFATGAVIPRQDEPFLQEYDAIIVGGGPAGLAALSGLARVRRNVLLIDSGEYRNAPTRHMHDVLGFDGVTPAYFRWAAREQISHYTTVRMINGTVVKIAPDAAQPGKFQVFAAVSDDGSRGLTLTARKIVLATGLRDILPATPGVRENWGRGIFWCPWCDGHEHADQPLGLLGSLDNVPGAVREMLTLNQDIIALVNGTSTPELRATTEAKSPGWEKYLSVHGVEVDNRTIVSITRLQEGTDGSEDPSLPTAPEHDLFRVDFEEGEPVDRAAFLAAFPSEQTSKVGEEMGVNLYGGRLAADQNAGLVTNIPGVYAIGDANSDNVTNVPHALFSGKRTAVYLHVKLAREDGEKDVAEPDVTKRELEHAARSLWETVNGAPGDILYAGEFDQ</sequence>
<keyword evidence="4" id="KW-0732">Signal</keyword>